<keyword evidence="4" id="KW-1185">Reference proteome</keyword>
<feature type="transmembrane region" description="Helical" evidence="1">
    <location>
        <begin position="122"/>
        <end position="139"/>
    </location>
</feature>
<comment type="caution">
    <text evidence="3">The sequence shown here is derived from an EMBL/GenBank/DDBJ whole genome shotgun (WGS) entry which is preliminary data.</text>
</comment>
<keyword evidence="1" id="KW-0812">Transmembrane</keyword>
<name>A0A4R6IJY2_9SPHI</name>
<keyword evidence="1" id="KW-0472">Membrane</keyword>
<keyword evidence="1" id="KW-1133">Transmembrane helix</keyword>
<keyword evidence="3" id="KW-0418">Kinase</keyword>
<feature type="transmembrane region" description="Helical" evidence="1">
    <location>
        <begin position="16"/>
        <end position="37"/>
    </location>
</feature>
<evidence type="ECO:0000313" key="4">
    <source>
        <dbReference type="Proteomes" id="UP000295499"/>
    </source>
</evidence>
<dbReference type="AlphaFoldDB" id="A0A4R6IJY2"/>
<evidence type="ECO:0000256" key="1">
    <source>
        <dbReference type="SAM" id="Phobius"/>
    </source>
</evidence>
<sequence length="359" mass="40607">MNKFILAWVRDNRIHFFAWLCFFTYETILIGLMGGLFPSPLVGPLHFLVNAAFFYLHAGVILPIRFAGGPHYLLIPAIALELACYVIVHFGLDTALIGAGVIQLKREYVLDMNVIARNLYRGIYFLGFSTGYYFLITYLEQRKKTEQLEQEKLKAVIHNQHITQQLSDAQNAFLRAQINPHFLFNTLDFIYYNVNQHSPVAGEAIARLAEMMRFSIAAGAGDTVTAMEREIEQVENLIYLNQIRKISPPVIDFNYGPECRKLKLIPLVLLTLVENIFKHGYLGSTGLEIATIHVGIIDGRLHIRTRNAINEVNSRPGMGTGLKNVSNRLLFAYGKNVTYSYARLGTNFHVEVSVPISLL</sequence>
<feature type="domain" description="Signal transduction histidine kinase internal region" evidence="2">
    <location>
        <begin position="170"/>
        <end position="244"/>
    </location>
</feature>
<dbReference type="GO" id="GO:0000155">
    <property type="term" value="F:phosphorelay sensor kinase activity"/>
    <property type="evidence" value="ECO:0007669"/>
    <property type="project" value="InterPro"/>
</dbReference>
<organism evidence="3 4">
    <name type="scientific">Pedobacter duraquae</name>
    <dbReference type="NCBI Taxonomy" id="425511"/>
    <lineage>
        <taxon>Bacteria</taxon>
        <taxon>Pseudomonadati</taxon>
        <taxon>Bacteroidota</taxon>
        <taxon>Sphingobacteriia</taxon>
        <taxon>Sphingobacteriales</taxon>
        <taxon>Sphingobacteriaceae</taxon>
        <taxon>Pedobacter</taxon>
    </lineage>
</organism>
<accession>A0A4R6IJY2</accession>
<dbReference type="PANTHER" id="PTHR34220:SF7">
    <property type="entry name" value="SENSOR HISTIDINE KINASE YPDA"/>
    <property type="match status" value="1"/>
</dbReference>
<dbReference type="RefSeq" id="WP_133553640.1">
    <property type="nucleotide sequence ID" value="NZ_SNWM01000002.1"/>
</dbReference>
<proteinExistence type="predicted"/>
<evidence type="ECO:0000259" key="2">
    <source>
        <dbReference type="Pfam" id="PF06580"/>
    </source>
</evidence>
<feature type="transmembrane region" description="Helical" evidence="1">
    <location>
        <begin position="74"/>
        <end position="102"/>
    </location>
</feature>
<dbReference type="EMBL" id="SNWM01000002">
    <property type="protein sequence ID" value="TDO22352.1"/>
    <property type="molecule type" value="Genomic_DNA"/>
</dbReference>
<dbReference type="OrthoDB" id="9792992at2"/>
<dbReference type="Proteomes" id="UP000295499">
    <property type="component" value="Unassembled WGS sequence"/>
</dbReference>
<dbReference type="InterPro" id="IPR010559">
    <property type="entry name" value="Sig_transdc_His_kin_internal"/>
</dbReference>
<gene>
    <name evidence="3" type="ORF">CLV32_1320</name>
</gene>
<reference evidence="3 4" key="1">
    <citation type="submission" date="2019-03" db="EMBL/GenBank/DDBJ databases">
        <title>Genomic Encyclopedia of Archaeal and Bacterial Type Strains, Phase II (KMG-II): from individual species to whole genera.</title>
        <authorList>
            <person name="Goeker M."/>
        </authorList>
    </citation>
    <scope>NUCLEOTIDE SEQUENCE [LARGE SCALE GENOMIC DNA]</scope>
    <source>
        <strain evidence="3 4">DSM 19034</strain>
    </source>
</reference>
<dbReference type="InterPro" id="IPR050640">
    <property type="entry name" value="Bact_2-comp_sensor_kinase"/>
</dbReference>
<dbReference type="PANTHER" id="PTHR34220">
    <property type="entry name" value="SENSOR HISTIDINE KINASE YPDA"/>
    <property type="match status" value="1"/>
</dbReference>
<dbReference type="Pfam" id="PF06580">
    <property type="entry name" value="His_kinase"/>
    <property type="match status" value="1"/>
</dbReference>
<protein>
    <submittedName>
        <fullName evidence="3">Histidine kinase</fullName>
    </submittedName>
</protein>
<dbReference type="GO" id="GO:0016020">
    <property type="term" value="C:membrane"/>
    <property type="evidence" value="ECO:0007669"/>
    <property type="project" value="InterPro"/>
</dbReference>
<keyword evidence="3" id="KW-0808">Transferase</keyword>
<evidence type="ECO:0000313" key="3">
    <source>
        <dbReference type="EMBL" id="TDO22352.1"/>
    </source>
</evidence>